<reference evidence="1" key="1">
    <citation type="submission" date="2022-11" db="EMBL/GenBank/DDBJ databases">
        <title>Genome Sequence of Boeremia exigua.</title>
        <authorList>
            <person name="Buettner E."/>
        </authorList>
    </citation>
    <scope>NUCLEOTIDE SEQUENCE</scope>
    <source>
        <strain evidence="1">CU02</strain>
    </source>
</reference>
<sequence length="1233" mass="130679">MAAPAKRTASEAKKQANGHSHQLSDAVHSIEKKIEEQVDLAARNPAEEKKGGYLLLITCVGGIYASFLSWAYLQERLTTTTHGPSNARFTYPVFLNTVQSAFAAITGLVYLFFSSPRNKTTGARRVPPVFPTKQILFPLLLVAITSSLASPFGYASLKHIDYVTFTLAKSCKLLPVMALHITLFQKRYPLYKYAVIVCVTLGVSMFTLYNPSTAKKAAKKSVSADASKTLGLFLLGVNLLFDGLTNTVQDNIFTKFKGFSGPQMMCAMNIMSTALTTSYLLVSPYLAGTPIGSYIGLSPTGNGELSDALAFVTTYPSVGWDVLGFAACGAVGQIFIYTTLAHFSSLLLVTVTVTRKMLTMLTSVFLFGHTVTGMQWVGVGLVFGGIGAEAAYGQIEKKRKAQAKRLAEGKKQGFGMTILRKAEPAVLMTCMNPTCLGSHFASLQPVNIFQPHRFPHTLASDMWLINVHTRLLEEFVGTTPNYAILSQEEEEVIHHHYIKGGYEHMKGFHKIDRTCRQAASEGLSFAWVDTCCIDKKSSAELSEAINSMYQWYEGAVACYVYLSDLLPMMDWAECLPQCRWFTRGWTLQELIAPRYVIFFDATWDTTIDPKQRSKASLAQLLSVITRVDEELLSGQRSVKDTSYCVARKMSWAAGRTTTRVEDTAYCLLGLFQINMPLLYGEGGKAFIRLQEEIMRSTPDLSIFAWTLPNPDASRTPNQLCRGSKEFQMATGMLAHSPEDFRQAGDIIHLANPKVQEFATTNVGIKLRSRVYYDTRRSISQATASPKAKEENMQGTRSAGAAGNVGAVLLLGATGDLVAGPLPVGARALTAEDVGVDTAGGNGASDAGDLEVGDGDTGGGLAGGGAVLVVLLDDDTVLGNVGEGDVLVGNVGDGASGAGDGLDADTVVGVDDLGVLDDNVLDGVVVAATDRADGQTVTTGAGTTGEVDVGARVDGEAVILVLDVGVGDGDASGAADVESVSVVAAVGHVTSAVVDGDVVEDQVGGTVDRETLDRGVLDVQVGDLGVLHGVGVEELGLGLATVCALAIPPLGTVSVNGVAGSTGDGDLGTGNRDERTLPLLVAEGGLTLEGDGGSVLELGQVKGGTGGNSDVLQDDSSARGLSLDSRSGVCECAAGTSIQARGDSSDKRTSAEEERSFDGNHCDVAALIALAQAPRKQPEALCRVTTIEACRSWPSLFPQQIKGRCGNEWSKRVAPALTEPTCTSAEAISPQSEK</sequence>
<dbReference type="Proteomes" id="UP001153331">
    <property type="component" value="Unassembled WGS sequence"/>
</dbReference>
<accession>A0ACC2IP97</accession>
<organism evidence="1 2">
    <name type="scientific">Boeremia exigua</name>
    <dbReference type="NCBI Taxonomy" id="749465"/>
    <lineage>
        <taxon>Eukaryota</taxon>
        <taxon>Fungi</taxon>
        <taxon>Dikarya</taxon>
        <taxon>Ascomycota</taxon>
        <taxon>Pezizomycotina</taxon>
        <taxon>Dothideomycetes</taxon>
        <taxon>Pleosporomycetidae</taxon>
        <taxon>Pleosporales</taxon>
        <taxon>Pleosporineae</taxon>
        <taxon>Didymellaceae</taxon>
        <taxon>Boeremia</taxon>
    </lineage>
</organism>
<comment type="caution">
    <text evidence="1">The sequence shown here is derived from an EMBL/GenBank/DDBJ whole genome shotgun (WGS) entry which is preliminary data.</text>
</comment>
<protein>
    <submittedName>
        <fullName evidence="1">Uncharacterized protein</fullName>
    </submittedName>
</protein>
<evidence type="ECO:0000313" key="1">
    <source>
        <dbReference type="EMBL" id="KAJ8116965.1"/>
    </source>
</evidence>
<name>A0ACC2IP97_9PLEO</name>
<dbReference type="EMBL" id="JAPHNI010000072">
    <property type="protein sequence ID" value="KAJ8116965.1"/>
    <property type="molecule type" value="Genomic_DNA"/>
</dbReference>
<gene>
    <name evidence="1" type="ORF">OPT61_g1729</name>
</gene>
<evidence type="ECO:0000313" key="2">
    <source>
        <dbReference type="Proteomes" id="UP001153331"/>
    </source>
</evidence>
<proteinExistence type="predicted"/>
<keyword evidence="2" id="KW-1185">Reference proteome</keyword>